<evidence type="ECO:0000313" key="1">
    <source>
        <dbReference type="EMBL" id="JAI04047.1"/>
    </source>
</evidence>
<dbReference type="AlphaFoldDB" id="A0A0E9XNN9"/>
<protein>
    <submittedName>
        <fullName evidence="1">Uncharacterized protein</fullName>
    </submittedName>
</protein>
<reference evidence="1" key="1">
    <citation type="submission" date="2014-11" db="EMBL/GenBank/DDBJ databases">
        <authorList>
            <person name="Amaro Gonzalez C."/>
        </authorList>
    </citation>
    <scope>NUCLEOTIDE SEQUENCE</scope>
</reference>
<dbReference type="EMBL" id="GBXM01004531">
    <property type="protein sequence ID" value="JAI04047.1"/>
    <property type="molecule type" value="Transcribed_RNA"/>
</dbReference>
<proteinExistence type="predicted"/>
<name>A0A0E9XNN9_ANGAN</name>
<sequence>MTLHLNPVTATGTRSKRKIVFKRRGREIYCVISETHENEADHKL</sequence>
<accession>A0A0E9XNN9</accession>
<organism evidence="1">
    <name type="scientific">Anguilla anguilla</name>
    <name type="common">European freshwater eel</name>
    <name type="synonym">Muraena anguilla</name>
    <dbReference type="NCBI Taxonomy" id="7936"/>
    <lineage>
        <taxon>Eukaryota</taxon>
        <taxon>Metazoa</taxon>
        <taxon>Chordata</taxon>
        <taxon>Craniata</taxon>
        <taxon>Vertebrata</taxon>
        <taxon>Euteleostomi</taxon>
        <taxon>Actinopterygii</taxon>
        <taxon>Neopterygii</taxon>
        <taxon>Teleostei</taxon>
        <taxon>Anguilliformes</taxon>
        <taxon>Anguillidae</taxon>
        <taxon>Anguilla</taxon>
    </lineage>
</organism>
<reference evidence="1" key="2">
    <citation type="journal article" date="2015" name="Fish Shellfish Immunol.">
        <title>Early steps in the European eel (Anguilla anguilla)-Vibrio vulnificus interaction in the gills: Role of the RtxA13 toxin.</title>
        <authorList>
            <person name="Callol A."/>
            <person name="Pajuelo D."/>
            <person name="Ebbesson L."/>
            <person name="Teles M."/>
            <person name="MacKenzie S."/>
            <person name="Amaro C."/>
        </authorList>
    </citation>
    <scope>NUCLEOTIDE SEQUENCE</scope>
</reference>